<gene>
    <name evidence="2" type="ORF">GPUH_LOCUS6654</name>
</gene>
<evidence type="ECO:0000313" key="2">
    <source>
        <dbReference type="EMBL" id="VDK55506.1"/>
    </source>
</evidence>
<proteinExistence type="predicted"/>
<feature type="compositionally biased region" description="Low complexity" evidence="1">
    <location>
        <begin position="30"/>
        <end position="43"/>
    </location>
</feature>
<organism evidence="4">
    <name type="scientific">Gongylonema pulchrum</name>
    <dbReference type="NCBI Taxonomy" id="637853"/>
    <lineage>
        <taxon>Eukaryota</taxon>
        <taxon>Metazoa</taxon>
        <taxon>Ecdysozoa</taxon>
        <taxon>Nematoda</taxon>
        <taxon>Chromadorea</taxon>
        <taxon>Rhabditida</taxon>
        <taxon>Spirurina</taxon>
        <taxon>Spiruromorpha</taxon>
        <taxon>Spiruroidea</taxon>
        <taxon>Gongylonematidae</taxon>
        <taxon>Gongylonema</taxon>
    </lineage>
</organism>
<evidence type="ECO:0000313" key="3">
    <source>
        <dbReference type="Proteomes" id="UP000271098"/>
    </source>
</evidence>
<protein>
    <submittedName>
        <fullName evidence="4">Clumping factor B</fullName>
    </submittedName>
</protein>
<feature type="region of interest" description="Disordered" evidence="1">
    <location>
        <begin position="101"/>
        <end position="126"/>
    </location>
</feature>
<feature type="region of interest" description="Disordered" evidence="1">
    <location>
        <begin position="1"/>
        <end position="60"/>
    </location>
</feature>
<reference evidence="2 3" key="2">
    <citation type="submission" date="2018-11" db="EMBL/GenBank/DDBJ databases">
        <authorList>
            <consortium name="Pathogen Informatics"/>
        </authorList>
    </citation>
    <scope>NUCLEOTIDE SEQUENCE [LARGE SCALE GENOMIC DNA]</scope>
</reference>
<dbReference type="Proteomes" id="UP000271098">
    <property type="component" value="Unassembled WGS sequence"/>
</dbReference>
<dbReference type="EMBL" id="UYRT01015962">
    <property type="protein sequence ID" value="VDK55506.1"/>
    <property type="molecule type" value="Genomic_DNA"/>
</dbReference>
<evidence type="ECO:0000256" key="1">
    <source>
        <dbReference type="SAM" id="MobiDB-lite"/>
    </source>
</evidence>
<reference evidence="4" key="1">
    <citation type="submission" date="2016-06" db="UniProtKB">
        <authorList>
            <consortium name="WormBaseParasite"/>
        </authorList>
    </citation>
    <scope>IDENTIFICATION</scope>
</reference>
<evidence type="ECO:0000313" key="4">
    <source>
        <dbReference type="WBParaSite" id="GPUH_0000666401-mRNA-1"/>
    </source>
</evidence>
<sequence length="126" mass="13320">MAENEADSDISEVPSVASTVELHSSEDSSESSSSNDESNSELSAGKSARDSAEPQPVLGDVELAFAEQTEQLPSCEETDADENDDIEILDSSLELIDEACSDSGEDAVPVYDSADLSAQTDERKAE</sequence>
<dbReference type="WBParaSite" id="GPUH_0000666401-mRNA-1">
    <property type="protein sequence ID" value="GPUH_0000666401-mRNA-1"/>
    <property type="gene ID" value="GPUH_0000666401"/>
</dbReference>
<dbReference type="AlphaFoldDB" id="A0A183DD64"/>
<accession>A0A183DD64</accession>
<feature type="compositionally biased region" description="Acidic residues" evidence="1">
    <location>
        <begin position="1"/>
        <end position="10"/>
    </location>
</feature>
<keyword evidence="3" id="KW-1185">Reference proteome</keyword>
<name>A0A183DD64_9BILA</name>